<dbReference type="GO" id="GO:0017004">
    <property type="term" value="P:cytochrome complex assembly"/>
    <property type="evidence" value="ECO:0007669"/>
    <property type="project" value="TreeGrafter"/>
</dbReference>
<dbReference type="CDD" id="cd03500">
    <property type="entry name" value="SQR_TypeA_SdhD_like"/>
    <property type="match status" value="1"/>
</dbReference>
<accession>A0A933GJY0</accession>
<evidence type="ECO:0000256" key="7">
    <source>
        <dbReference type="ARBA" id="ARBA00022475"/>
    </source>
</evidence>
<evidence type="ECO:0000256" key="14">
    <source>
        <dbReference type="ARBA" id="ARBA00022989"/>
    </source>
</evidence>
<dbReference type="Gene3D" id="1.20.1300.10">
    <property type="entry name" value="Fumarate reductase/succinate dehydrogenase, transmembrane subunit"/>
    <property type="match status" value="1"/>
</dbReference>
<organism evidence="18 19">
    <name type="scientific">Tectimicrobiota bacterium</name>
    <dbReference type="NCBI Taxonomy" id="2528274"/>
    <lineage>
        <taxon>Bacteria</taxon>
        <taxon>Pseudomonadati</taxon>
        <taxon>Nitrospinota/Tectimicrobiota group</taxon>
        <taxon>Candidatus Tectimicrobiota</taxon>
    </lineage>
</organism>
<keyword evidence="15" id="KW-0408">Iron</keyword>
<keyword evidence="13" id="KW-0249">Electron transport</keyword>
<keyword evidence="16 17" id="KW-0472">Membrane</keyword>
<evidence type="ECO:0000313" key="19">
    <source>
        <dbReference type="Proteomes" id="UP000772181"/>
    </source>
</evidence>
<keyword evidence="9" id="KW-0816">Tricarboxylic acid cycle</keyword>
<keyword evidence="11 17" id="KW-0812">Transmembrane</keyword>
<dbReference type="NCBIfam" id="TIGR02968">
    <property type="entry name" value="succ_dehyd_anc"/>
    <property type="match status" value="1"/>
</dbReference>
<keyword evidence="14 17" id="KW-1133">Transmembrane helix</keyword>
<comment type="subcellular location">
    <subcellularLocation>
        <location evidence="3">Cell inner membrane</location>
        <topology evidence="3">Multi-pass membrane protein</topology>
    </subcellularLocation>
</comment>
<reference evidence="18" key="1">
    <citation type="submission" date="2020-07" db="EMBL/GenBank/DDBJ databases">
        <title>Huge and variable diversity of episymbiotic CPR bacteria and DPANN archaea in groundwater ecosystems.</title>
        <authorList>
            <person name="He C.Y."/>
            <person name="Keren R."/>
            <person name="Whittaker M."/>
            <person name="Farag I.F."/>
            <person name="Doudna J."/>
            <person name="Cate J.H.D."/>
            <person name="Banfield J.F."/>
        </authorList>
    </citation>
    <scope>NUCLEOTIDE SEQUENCE</scope>
    <source>
        <strain evidence="18">NC_groundwater_1482_Ag_S-0.65um_47_24</strain>
    </source>
</reference>
<evidence type="ECO:0000256" key="5">
    <source>
        <dbReference type="ARBA" id="ARBA00019425"/>
    </source>
</evidence>
<evidence type="ECO:0000256" key="16">
    <source>
        <dbReference type="ARBA" id="ARBA00023136"/>
    </source>
</evidence>
<dbReference type="AlphaFoldDB" id="A0A933GJY0"/>
<evidence type="ECO:0000256" key="12">
    <source>
        <dbReference type="ARBA" id="ARBA00022723"/>
    </source>
</evidence>
<evidence type="ECO:0000256" key="15">
    <source>
        <dbReference type="ARBA" id="ARBA00023004"/>
    </source>
</evidence>
<keyword evidence="7" id="KW-1003">Cell membrane</keyword>
<gene>
    <name evidence="18" type="primary">sdhD</name>
    <name evidence="18" type="ORF">HY730_00325</name>
</gene>
<evidence type="ECO:0000256" key="13">
    <source>
        <dbReference type="ARBA" id="ARBA00022982"/>
    </source>
</evidence>
<evidence type="ECO:0000256" key="17">
    <source>
        <dbReference type="SAM" id="Phobius"/>
    </source>
</evidence>
<evidence type="ECO:0000256" key="9">
    <source>
        <dbReference type="ARBA" id="ARBA00022532"/>
    </source>
</evidence>
<dbReference type="GO" id="GO:0005886">
    <property type="term" value="C:plasma membrane"/>
    <property type="evidence" value="ECO:0007669"/>
    <property type="project" value="UniProtKB-SubCell"/>
</dbReference>
<dbReference type="Proteomes" id="UP000772181">
    <property type="component" value="Unassembled WGS sequence"/>
</dbReference>
<keyword evidence="8" id="KW-0997">Cell inner membrane</keyword>
<dbReference type="SUPFAM" id="SSF81343">
    <property type="entry name" value="Fumarate reductase respiratory complex transmembrane subunits"/>
    <property type="match status" value="1"/>
</dbReference>
<dbReference type="Pfam" id="PF01127">
    <property type="entry name" value="Sdh_cyt"/>
    <property type="match status" value="1"/>
</dbReference>
<feature type="transmembrane region" description="Helical" evidence="17">
    <location>
        <begin position="61"/>
        <end position="83"/>
    </location>
</feature>
<keyword evidence="6" id="KW-0813">Transport</keyword>
<evidence type="ECO:0000256" key="8">
    <source>
        <dbReference type="ARBA" id="ARBA00022519"/>
    </source>
</evidence>
<evidence type="ECO:0000256" key="6">
    <source>
        <dbReference type="ARBA" id="ARBA00022448"/>
    </source>
</evidence>
<keyword evidence="12" id="KW-0479">Metal-binding</keyword>
<dbReference type="InterPro" id="IPR000701">
    <property type="entry name" value="SuccDH_FuR_B_TM-su"/>
</dbReference>
<dbReference type="PANTHER" id="PTHR38689">
    <property type="entry name" value="SUCCINATE DEHYDROGENASE HYDROPHOBIC MEMBRANE ANCHOR SUBUNIT"/>
    <property type="match status" value="1"/>
</dbReference>
<feature type="transmembrane region" description="Helical" evidence="17">
    <location>
        <begin position="21"/>
        <end position="41"/>
    </location>
</feature>
<evidence type="ECO:0000256" key="10">
    <source>
        <dbReference type="ARBA" id="ARBA00022617"/>
    </source>
</evidence>
<dbReference type="GO" id="GO:0006099">
    <property type="term" value="P:tricarboxylic acid cycle"/>
    <property type="evidence" value="ECO:0007669"/>
    <property type="project" value="UniProtKB-KW"/>
</dbReference>
<evidence type="ECO:0000313" key="18">
    <source>
        <dbReference type="EMBL" id="MBI4594806.1"/>
    </source>
</evidence>
<evidence type="ECO:0000256" key="1">
    <source>
        <dbReference type="ARBA" id="ARBA00001971"/>
    </source>
</evidence>
<evidence type="ECO:0000256" key="3">
    <source>
        <dbReference type="ARBA" id="ARBA00004429"/>
    </source>
</evidence>
<comment type="pathway">
    <text evidence="4">Carbohydrate metabolism; tricarboxylic acid cycle.</text>
</comment>
<evidence type="ECO:0000256" key="2">
    <source>
        <dbReference type="ARBA" id="ARBA00004050"/>
    </source>
</evidence>
<dbReference type="EMBL" id="JACQWF010000015">
    <property type="protein sequence ID" value="MBI4594806.1"/>
    <property type="molecule type" value="Genomic_DNA"/>
</dbReference>
<dbReference type="InterPro" id="IPR034804">
    <property type="entry name" value="SQR/QFR_C/D"/>
</dbReference>
<proteinExistence type="predicted"/>
<dbReference type="PANTHER" id="PTHR38689:SF1">
    <property type="entry name" value="SUCCINATE DEHYDROGENASE HYDROPHOBIC MEMBRANE ANCHOR SUBUNIT"/>
    <property type="match status" value="1"/>
</dbReference>
<evidence type="ECO:0000256" key="11">
    <source>
        <dbReference type="ARBA" id="ARBA00022692"/>
    </source>
</evidence>
<comment type="function">
    <text evidence="2">Membrane-anchoring subunit of succinate dehydrogenase (SDH).</text>
</comment>
<name>A0A933GJY0_UNCTE</name>
<protein>
    <recommendedName>
        <fullName evidence="5">Succinate dehydrogenase hydrophobic membrane anchor subunit</fullName>
    </recommendedName>
</protein>
<keyword evidence="10" id="KW-0349">Heme</keyword>
<sequence>MLPYRGSNRSGGALAWYFQRISGGIIVLLFLAHFWVLHFTIGGEITYLKVAARLASPFWKTLDMIFLVLALYHGFNGIYSIVVDYIDSDLWRNTIFGLLAFLGLILFILGATSILPFAPKV</sequence>
<dbReference type="GO" id="GO:0009055">
    <property type="term" value="F:electron transfer activity"/>
    <property type="evidence" value="ECO:0007669"/>
    <property type="project" value="TreeGrafter"/>
</dbReference>
<feature type="transmembrane region" description="Helical" evidence="17">
    <location>
        <begin position="95"/>
        <end position="118"/>
    </location>
</feature>
<dbReference type="GO" id="GO:0046872">
    <property type="term" value="F:metal ion binding"/>
    <property type="evidence" value="ECO:0007669"/>
    <property type="project" value="UniProtKB-KW"/>
</dbReference>
<comment type="caution">
    <text evidence="18">The sequence shown here is derived from an EMBL/GenBank/DDBJ whole genome shotgun (WGS) entry which is preliminary data.</text>
</comment>
<comment type="cofactor">
    <cofactor evidence="1">
        <name>heme</name>
        <dbReference type="ChEBI" id="CHEBI:30413"/>
    </cofactor>
</comment>
<evidence type="ECO:0000256" key="4">
    <source>
        <dbReference type="ARBA" id="ARBA00005163"/>
    </source>
</evidence>
<dbReference type="InterPro" id="IPR014312">
    <property type="entry name" value="Succ_DH_anchor"/>
</dbReference>
<dbReference type="GO" id="GO:0020037">
    <property type="term" value="F:heme binding"/>
    <property type="evidence" value="ECO:0007669"/>
    <property type="project" value="InterPro"/>
</dbReference>